<name>A0A941EIU0_9ACTN</name>
<dbReference type="EMBL" id="JAGSOG010000007">
    <property type="protein sequence ID" value="MBR7832171.1"/>
    <property type="molecule type" value="Genomic_DNA"/>
</dbReference>
<comment type="caution">
    <text evidence="2">The sequence shown here is derived from an EMBL/GenBank/DDBJ whole genome shotgun (WGS) entry which is preliminary data.</text>
</comment>
<dbReference type="InterPro" id="IPR029010">
    <property type="entry name" value="ThuA-like"/>
</dbReference>
<dbReference type="RefSeq" id="WP_212526705.1">
    <property type="nucleotide sequence ID" value="NZ_JAGSOG010000007.1"/>
</dbReference>
<dbReference type="Gene3D" id="3.40.50.880">
    <property type="match status" value="1"/>
</dbReference>
<organism evidence="2 3">
    <name type="scientific">Actinospica durhamensis</name>
    <dbReference type="NCBI Taxonomy" id="1508375"/>
    <lineage>
        <taxon>Bacteria</taxon>
        <taxon>Bacillati</taxon>
        <taxon>Actinomycetota</taxon>
        <taxon>Actinomycetes</taxon>
        <taxon>Catenulisporales</taxon>
        <taxon>Actinospicaceae</taxon>
        <taxon>Actinospica</taxon>
    </lineage>
</organism>
<dbReference type="Pfam" id="PF06283">
    <property type="entry name" value="ThuA"/>
    <property type="match status" value="1"/>
</dbReference>
<dbReference type="PANTHER" id="PTHR40469">
    <property type="entry name" value="SECRETED GLYCOSYL HYDROLASE"/>
    <property type="match status" value="1"/>
</dbReference>
<reference evidence="2" key="1">
    <citation type="submission" date="2021-04" db="EMBL/GenBank/DDBJ databases">
        <title>Genome based classification of Actinospica acidithermotolerans sp. nov., an actinobacterium isolated from an Indonesian hot spring.</title>
        <authorList>
            <person name="Kusuma A.B."/>
            <person name="Putra K.E."/>
            <person name="Nafisah S."/>
            <person name="Loh J."/>
            <person name="Nouioui I."/>
            <person name="Goodfellow M."/>
        </authorList>
    </citation>
    <scope>NUCLEOTIDE SEQUENCE</scope>
    <source>
        <strain evidence="2">CSCA 57</strain>
    </source>
</reference>
<dbReference type="SUPFAM" id="SSF52317">
    <property type="entry name" value="Class I glutamine amidotransferase-like"/>
    <property type="match status" value="1"/>
</dbReference>
<dbReference type="Proteomes" id="UP000675781">
    <property type="component" value="Unassembled WGS sequence"/>
</dbReference>
<keyword evidence="3" id="KW-1185">Reference proteome</keyword>
<dbReference type="AlphaFoldDB" id="A0A941EIU0"/>
<feature type="domain" description="ThuA-like" evidence="1">
    <location>
        <begin position="16"/>
        <end position="226"/>
    </location>
</feature>
<dbReference type="InterPro" id="IPR029062">
    <property type="entry name" value="Class_I_gatase-like"/>
</dbReference>
<dbReference type="PANTHER" id="PTHR40469:SF2">
    <property type="entry name" value="GALACTOSE-BINDING DOMAIN-LIKE SUPERFAMILY PROTEIN"/>
    <property type="match status" value="1"/>
</dbReference>
<evidence type="ECO:0000313" key="3">
    <source>
        <dbReference type="Proteomes" id="UP000675781"/>
    </source>
</evidence>
<evidence type="ECO:0000313" key="2">
    <source>
        <dbReference type="EMBL" id="MBR7832171.1"/>
    </source>
</evidence>
<protein>
    <submittedName>
        <fullName evidence="2">ThuA domain-containing protein</fullName>
    </submittedName>
</protein>
<sequence>MNDGRRRAEVDGEISRILVFTKTTGYRHDSIPAGVEAFERLGLEHGFAVEASEGVHAFRKGRLARYDAVVFLSTSGEVLDDEGREALVAYMDGGGSWLGVHGASTTEYDWPYFGELVGAWFDQHPAVQPAVMRVEDDTHPATAHLGTSWARTDEWYSFRRNPRADVRVLLSVDEAGYEGGTMGPDHPIAWCRDFGGGRSFYTALGHADEAYLDVPFQQHLLGALNWLGVSTGGARPLEDGQAQRF</sequence>
<evidence type="ECO:0000259" key="1">
    <source>
        <dbReference type="Pfam" id="PF06283"/>
    </source>
</evidence>
<accession>A0A941EIU0</accession>
<gene>
    <name evidence="2" type="ORF">KDL01_02805</name>
</gene>
<proteinExistence type="predicted"/>